<dbReference type="CTD" id="36345054"/>
<organism evidence="1 2">
    <name type="scientific">Echinococcus granulosus</name>
    <name type="common">Hydatid tapeworm</name>
    <dbReference type="NCBI Taxonomy" id="6210"/>
    <lineage>
        <taxon>Eukaryota</taxon>
        <taxon>Metazoa</taxon>
        <taxon>Spiralia</taxon>
        <taxon>Lophotrochozoa</taxon>
        <taxon>Platyhelminthes</taxon>
        <taxon>Cestoda</taxon>
        <taxon>Eucestoda</taxon>
        <taxon>Cyclophyllidea</taxon>
        <taxon>Taeniidae</taxon>
        <taxon>Echinococcus</taxon>
        <taxon>Echinococcus granulosus group</taxon>
    </lineage>
</organism>
<dbReference type="EMBL" id="APAU02000143">
    <property type="protein sequence ID" value="EUB55823.1"/>
    <property type="molecule type" value="Genomic_DNA"/>
</dbReference>
<protein>
    <submittedName>
        <fullName evidence="1">Uncharacterized protein</fullName>
    </submittedName>
</protein>
<name>W6U3Y7_ECHGR</name>
<evidence type="ECO:0000313" key="2">
    <source>
        <dbReference type="Proteomes" id="UP000019149"/>
    </source>
</evidence>
<dbReference type="KEGG" id="egl:EGR_09339"/>
<evidence type="ECO:0000313" key="1">
    <source>
        <dbReference type="EMBL" id="EUB55823.1"/>
    </source>
</evidence>
<gene>
    <name evidence="1" type="ORF">EGR_09339</name>
</gene>
<dbReference type="RefSeq" id="XP_024347019.1">
    <property type="nucleotide sequence ID" value="XM_024498588.1"/>
</dbReference>
<proteinExistence type="predicted"/>
<dbReference type="AlphaFoldDB" id="W6U3Y7"/>
<dbReference type="Proteomes" id="UP000019149">
    <property type="component" value="Unassembled WGS sequence"/>
</dbReference>
<keyword evidence="2" id="KW-1185">Reference proteome</keyword>
<dbReference type="GeneID" id="36345054"/>
<comment type="caution">
    <text evidence="1">The sequence shown here is derived from an EMBL/GenBank/DDBJ whole genome shotgun (WGS) entry which is preliminary data.</text>
</comment>
<sequence length="213" mass="23694">MVTNRSNQVIDIVLPPKAAGSLMQPLVGQEVVRVQLTCPSCLRRNNYWTFSISEICEILEIAGQILVEFIRCKKDPSDRLFSQTNCGTFDVVNSLDEPYLVGTLLQIPAWDDMGMKIGMIDPNHDIEAGASVDSMLGDEKLTPRFYRNFHCTTSLSFMMSVSDKLDAYQNAGPQQSRKATAPNHLRVGFVLYHTPARVLPAGAICLKEWASLV</sequence>
<reference evidence="1 2" key="1">
    <citation type="journal article" date="2013" name="Nat. Genet.">
        <title>The genome of the hydatid tapeworm Echinococcus granulosus.</title>
        <authorList>
            <person name="Zheng H."/>
            <person name="Zhang W."/>
            <person name="Zhang L."/>
            <person name="Zhang Z."/>
            <person name="Li J."/>
            <person name="Lu G."/>
            <person name="Zhu Y."/>
            <person name="Wang Y."/>
            <person name="Huang Y."/>
            <person name="Liu J."/>
            <person name="Kang H."/>
            <person name="Chen J."/>
            <person name="Wang L."/>
            <person name="Chen A."/>
            <person name="Yu S."/>
            <person name="Gao Z."/>
            <person name="Jin L."/>
            <person name="Gu W."/>
            <person name="Wang Z."/>
            <person name="Zhao L."/>
            <person name="Shi B."/>
            <person name="Wen H."/>
            <person name="Lin R."/>
            <person name="Jones M.K."/>
            <person name="Brejova B."/>
            <person name="Vinar T."/>
            <person name="Zhao G."/>
            <person name="McManus D.P."/>
            <person name="Chen Z."/>
            <person name="Zhou Y."/>
            <person name="Wang S."/>
        </authorList>
    </citation>
    <scope>NUCLEOTIDE SEQUENCE [LARGE SCALE GENOMIC DNA]</scope>
</reference>
<accession>W6U3Y7</accession>